<evidence type="ECO:0000256" key="13">
    <source>
        <dbReference type="SAM" id="MobiDB-lite"/>
    </source>
</evidence>
<feature type="domain" description="FHA" evidence="14">
    <location>
        <begin position="18"/>
        <end position="83"/>
    </location>
</feature>
<dbReference type="GO" id="GO:0005730">
    <property type="term" value="C:nucleolus"/>
    <property type="evidence" value="ECO:0007669"/>
    <property type="project" value="Ensembl"/>
</dbReference>
<organism evidence="15 16">
    <name type="scientific">Sphenodon punctatus</name>
    <name type="common">Tuatara</name>
    <name type="synonym">Hatteria punctata</name>
    <dbReference type="NCBI Taxonomy" id="8508"/>
    <lineage>
        <taxon>Eukaryota</taxon>
        <taxon>Metazoa</taxon>
        <taxon>Chordata</taxon>
        <taxon>Craniata</taxon>
        <taxon>Vertebrata</taxon>
        <taxon>Euteleostomi</taxon>
        <taxon>Lepidosauria</taxon>
        <taxon>Sphenodontia</taxon>
        <taxon>Sphenodontidae</taxon>
        <taxon>Sphenodon</taxon>
    </lineage>
</organism>
<keyword evidence="8 12" id="KW-0539">Nucleus</keyword>
<dbReference type="GO" id="GO:1904354">
    <property type="term" value="P:negative regulation of telomere capping"/>
    <property type="evidence" value="ECO:0007669"/>
    <property type="project" value="Ensembl"/>
</dbReference>
<evidence type="ECO:0000256" key="10">
    <source>
        <dbReference type="ARBA" id="ARBA00023306"/>
    </source>
</evidence>
<dbReference type="Ensembl" id="ENSSPUT00000006469.1">
    <property type="protein sequence ID" value="ENSSPUP00000006078.1"/>
    <property type="gene ID" value="ENSSPUG00000004684.1"/>
</dbReference>
<evidence type="ECO:0000256" key="3">
    <source>
        <dbReference type="ARBA" id="ARBA00020013"/>
    </source>
</evidence>
<dbReference type="InterPro" id="IPR043014">
    <property type="entry name" value="Nibrin_BRCT2_sf"/>
</dbReference>
<comment type="similarity">
    <text evidence="11">Belongs to the Nibrin family.</text>
</comment>
<dbReference type="Proteomes" id="UP000694392">
    <property type="component" value="Unplaced"/>
</dbReference>
<dbReference type="GO" id="GO:0005794">
    <property type="term" value="C:Golgi apparatus"/>
    <property type="evidence" value="ECO:0007669"/>
    <property type="project" value="Ensembl"/>
</dbReference>
<keyword evidence="7 12" id="KW-0234">DNA repair</keyword>
<dbReference type="GO" id="GO:0062176">
    <property type="term" value="P:R-loop processing"/>
    <property type="evidence" value="ECO:0007669"/>
    <property type="project" value="Ensembl"/>
</dbReference>
<dbReference type="GO" id="GO:0140463">
    <property type="term" value="F:chromatin-protein adaptor activity"/>
    <property type="evidence" value="ECO:0007669"/>
    <property type="project" value="Ensembl"/>
</dbReference>
<dbReference type="InterPro" id="IPR036420">
    <property type="entry name" value="BRCT_dom_sf"/>
</dbReference>
<proteinExistence type="inferred from homology"/>
<feature type="region of interest" description="Disordered" evidence="13">
    <location>
        <begin position="635"/>
        <end position="666"/>
    </location>
</feature>
<dbReference type="InterPro" id="IPR013908">
    <property type="entry name" value="Nibrin_C"/>
</dbReference>
<dbReference type="InterPro" id="IPR032429">
    <property type="entry name" value="Nibrin_BRCT2"/>
</dbReference>
<comment type="subcellular location">
    <subcellularLocation>
        <location evidence="2">Chromosome</location>
        <location evidence="2">Telomere</location>
    </subcellularLocation>
    <subcellularLocation>
        <location evidence="1">Nucleus</location>
        <location evidence="1">PML body</location>
    </subcellularLocation>
</comment>
<dbReference type="GO" id="GO:0042405">
    <property type="term" value="C:nuclear inclusion body"/>
    <property type="evidence" value="ECO:0007669"/>
    <property type="project" value="Ensembl"/>
</dbReference>
<sequence>MWKLVPVAEPGPEEPYRFLVGKVYVVGRKNCAILIQDDQSISRAHAVLTVSHPKTDLSQLLTSSLLTLKDTSKYGTTVNGEKLQNGIPRSLKSGDRITFGVFKSKYRVEYEPLIVSSSCLDGPGKTDLNNIVLQLGGHTVNDWTEECTHLAMISVKVTVKTICALICGRPIIKPEYFAQLIKAIESKQQLPKLESFYPLVDEPSIGRENVDLSTCQERKIIFQGKTFIFLTAKQHAKLSPAIILGGGEAKLMMEGEKETSLLIAPEVCVVDVGLTKSPLSVPDSVRKLIDSVMAVLQSKSLRAIPEAEIGLAVIFISTEKYCNPQSQLDAATVPASQASAVPGSSLSQSSAVDETVMVTTACNITAYVAETEVEEQTNACMEVRREKKVKETLRMEHRGKTYSQNISTVKETPNTSGSVNAGTGLSRSRMSVIEQNTQPLSPTKVSGVGRYGSSQQQSNSIKNYFQTVTKKRERNEEGETSLPKLTKMEEKPSSNSQTHTQPMTSLTWKNKVEPSQKEQYTKMNLSPVDTSMQLRVENRKLDKTVDENIPCEKSTTKKRKELDDLTEDAAALELVFESKELDLDEDMEDHGQQNGTNIKKKRKLETKEGGVQVGNIMHSEARRVLPEHELGSVPTLSKKCEIKQESSDSAKSLSNSPDKLQDGSSNLPSRLLLSEFRSLIVTIPRQISHFTAKTDYGQLKNFKKFKKVAYPGAGQLPHIIGGSDLVAHHTKKNSELEEWLKQEMEEQNRYAREESLADDLFRSLMNILKSDDLKLFKTINFELKLLEDTNFKLQSYSR</sequence>
<dbReference type="SUPFAM" id="SSF49879">
    <property type="entry name" value="SMAD/FHA domain"/>
    <property type="match status" value="1"/>
</dbReference>
<dbReference type="GO" id="GO:0007095">
    <property type="term" value="P:mitotic G2 DNA damage checkpoint signaling"/>
    <property type="evidence" value="ECO:0007669"/>
    <property type="project" value="Ensembl"/>
</dbReference>
<dbReference type="GO" id="GO:0140031">
    <property type="term" value="F:phosphorylation-dependent protein binding"/>
    <property type="evidence" value="ECO:0007669"/>
    <property type="project" value="Ensembl"/>
</dbReference>
<dbReference type="Gene3D" id="3.40.50.10980">
    <property type="entry name" value="Nibrin, BRCT2 domain"/>
    <property type="match status" value="1"/>
</dbReference>
<dbReference type="GO" id="GO:0097193">
    <property type="term" value="P:intrinsic apoptotic signaling pathway"/>
    <property type="evidence" value="ECO:0007669"/>
    <property type="project" value="Ensembl"/>
</dbReference>
<dbReference type="GO" id="GO:0110025">
    <property type="term" value="P:DNA strand resection involved in replication fork processing"/>
    <property type="evidence" value="ECO:0007669"/>
    <property type="project" value="Ensembl"/>
</dbReference>
<feature type="compositionally biased region" description="Basic and acidic residues" evidence="13">
    <location>
        <begin position="638"/>
        <end position="648"/>
    </location>
</feature>
<dbReference type="SUPFAM" id="SSF52113">
    <property type="entry name" value="BRCT domain"/>
    <property type="match status" value="1"/>
</dbReference>
<evidence type="ECO:0000256" key="2">
    <source>
        <dbReference type="ARBA" id="ARBA00004574"/>
    </source>
</evidence>
<feature type="region of interest" description="Disordered" evidence="13">
    <location>
        <begin position="439"/>
        <end position="458"/>
    </location>
</feature>
<evidence type="ECO:0000256" key="11">
    <source>
        <dbReference type="ARBA" id="ARBA00044757"/>
    </source>
</evidence>
<dbReference type="GO" id="GO:0043539">
    <property type="term" value="F:protein serine/threonine kinase activator activity"/>
    <property type="evidence" value="ECO:0007669"/>
    <property type="project" value="Ensembl"/>
</dbReference>
<dbReference type="GO" id="GO:0031848">
    <property type="term" value="P:protection from non-homologous end joining at telomere"/>
    <property type="evidence" value="ECO:0007669"/>
    <property type="project" value="Ensembl"/>
</dbReference>
<accession>A0A8D0GJ27</accession>
<dbReference type="GO" id="GO:0032206">
    <property type="term" value="P:positive regulation of telomere maintenance"/>
    <property type="evidence" value="ECO:0007669"/>
    <property type="project" value="Ensembl"/>
</dbReference>
<dbReference type="GO" id="GO:2000781">
    <property type="term" value="P:positive regulation of double-strand break repair"/>
    <property type="evidence" value="ECO:0007669"/>
    <property type="project" value="Ensembl"/>
</dbReference>
<dbReference type="GO" id="GO:0030870">
    <property type="term" value="C:Mre11 complex"/>
    <property type="evidence" value="ECO:0007669"/>
    <property type="project" value="Ensembl"/>
</dbReference>
<evidence type="ECO:0000256" key="4">
    <source>
        <dbReference type="ARBA" id="ARBA00022454"/>
    </source>
</evidence>
<keyword evidence="16" id="KW-1185">Reference proteome</keyword>
<dbReference type="GO" id="GO:0000724">
    <property type="term" value="P:double-strand break repair via homologous recombination"/>
    <property type="evidence" value="ECO:0007669"/>
    <property type="project" value="Ensembl"/>
</dbReference>
<dbReference type="GO" id="GO:0007405">
    <property type="term" value="P:neuroblast proliferation"/>
    <property type="evidence" value="ECO:0007669"/>
    <property type="project" value="Ensembl"/>
</dbReference>
<reference evidence="15" key="2">
    <citation type="submission" date="2025-09" db="UniProtKB">
        <authorList>
            <consortium name="Ensembl"/>
        </authorList>
    </citation>
    <scope>IDENTIFICATION</scope>
</reference>
<evidence type="ECO:0000256" key="6">
    <source>
        <dbReference type="ARBA" id="ARBA00022895"/>
    </source>
</evidence>
<dbReference type="GO" id="GO:0097681">
    <property type="term" value="P:double-strand break repair via alternative nonhomologous end joining"/>
    <property type="evidence" value="ECO:0007669"/>
    <property type="project" value="Ensembl"/>
</dbReference>
<dbReference type="GeneTree" id="ENSGT00390000000521"/>
<dbReference type="Gene3D" id="2.60.200.20">
    <property type="match status" value="1"/>
</dbReference>
<dbReference type="InterPro" id="IPR008984">
    <property type="entry name" value="SMAD_FHA_dom_sf"/>
</dbReference>
<dbReference type="GO" id="GO:0000781">
    <property type="term" value="C:chromosome, telomeric region"/>
    <property type="evidence" value="ECO:0007669"/>
    <property type="project" value="UniProtKB-SubCell"/>
</dbReference>
<evidence type="ECO:0000256" key="12">
    <source>
        <dbReference type="PIRNR" id="PIRNR011869"/>
    </source>
</evidence>
<dbReference type="CDD" id="cd17741">
    <property type="entry name" value="BRCT_nibrin"/>
    <property type="match status" value="1"/>
</dbReference>
<dbReference type="Pfam" id="PF00498">
    <property type="entry name" value="FHA"/>
    <property type="match status" value="1"/>
</dbReference>
<feature type="region of interest" description="Disordered" evidence="13">
    <location>
        <begin position="469"/>
        <end position="519"/>
    </location>
</feature>
<feature type="compositionally biased region" description="Basic and acidic residues" evidence="13">
    <location>
        <begin position="510"/>
        <end position="519"/>
    </location>
</feature>
<dbReference type="PANTHER" id="PTHR12162">
    <property type="entry name" value="NIBRIN-RELATED"/>
    <property type="match status" value="1"/>
</dbReference>
<dbReference type="GO" id="GO:0051321">
    <property type="term" value="P:meiotic cell cycle"/>
    <property type="evidence" value="ECO:0007669"/>
    <property type="project" value="UniProtKB-KW"/>
</dbReference>
<dbReference type="Gene3D" id="3.40.50.10190">
    <property type="entry name" value="BRCT domain"/>
    <property type="match status" value="1"/>
</dbReference>
<dbReference type="GO" id="GO:0031860">
    <property type="term" value="P:telomeric 3' overhang formation"/>
    <property type="evidence" value="ECO:0007669"/>
    <property type="project" value="Ensembl"/>
</dbReference>
<evidence type="ECO:0000256" key="8">
    <source>
        <dbReference type="ARBA" id="ARBA00023242"/>
    </source>
</evidence>
<comment type="subunit">
    <text evidence="12">Component of the MRN complex.</text>
</comment>
<evidence type="ECO:0000256" key="1">
    <source>
        <dbReference type="ARBA" id="ARBA00004322"/>
    </source>
</evidence>
<dbReference type="GO" id="GO:0140297">
    <property type="term" value="F:DNA-binding transcription factor binding"/>
    <property type="evidence" value="ECO:0007669"/>
    <property type="project" value="Ensembl"/>
</dbReference>
<keyword evidence="5 12" id="KW-0227">DNA damage</keyword>
<dbReference type="FunFam" id="3.40.50.10980:FF:000001">
    <property type="entry name" value="Nibrin"/>
    <property type="match status" value="1"/>
</dbReference>
<gene>
    <name evidence="15" type="primary">NBN</name>
</gene>
<dbReference type="Pfam" id="PF08599">
    <property type="entry name" value="Nbs1_C"/>
    <property type="match status" value="1"/>
</dbReference>
<keyword evidence="6 12" id="KW-0779">Telomere</keyword>
<dbReference type="Pfam" id="PF16508">
    <property type="entry name" value="NIBRIN_BRCT_II"/>
    <property type="match status" value="1"/>
</dbReference>
<feature type="compositionally biased region" description="Polar residues" evidence="13">
    <location>
        <begin position="649"/>
        <end position="666"/>
    </location>
</feature>
<evidence type="ECO:0000313" key="15">
    <source>
        <dbReference type="Ensembl" id="ENSSPUP00000006078.1"/>
    </source>
</evidence>
<dbReference type="SMART" id="SM01348">
    <property type="entry name" value="Nbs1_C"/>
    <property type="match status" value="1"/>
</dbReference>
<dbReference type="GO" id="GO:0050885">
    <property type="term" value="P:neuromuscular process controlling balance"/>
    <property type="evidence" value="ECO:0007669"/>
    <property type="project" value="Ensembl"/>
</dbReference>
<dbReference type="GO" id="GO:0005657">
    <property type="term" value="C:replication fork"/>
    <property type="evidence" value="ECO:0007669"/>
    <property type="project" value="Ensembl"/>
</dbReference>
<dbReference type="InterPro" id="IPR040227">
    <property type="entry name" value="Nibrin-rel"/>
</dbReference>
<dbReference type="GO" id="GO:0035861">
    <property type="term" value="C:site of double-strand break"/>
    <property type="evidence" value="ECO:0007669"/>
    <property type="project" value="Ensembl"/>
</dbReference>
<feature type="compositionally biased region" description="Polar residues" evidence="13">
    <location>
        <begin position="493"/>
        <end position="508"/>
    </location>
</feature>
<evidence type="ECO:0000256" key="7">
    <source>
        <dbReference type="ARBA" id="ARBA00023204"/>
    </source>
</evidence>
<dbReference type="GO" id="GO:1990166">
    <property type="term" value="P:protein localization to site of double-strand break"/>
    <property type="evidence" value="ECO:0007669"/>
    <property type="project" value="Ensembl"/>
</dbReference>
<dbReference type="PIRSF" id="PIRSF011869">
    <property type="entry name" value="Nibrin_animal"/>
    <property type="match status" value="1"/>
</dbReference>
<evidence type="ECO:0000313" key="16">
    <source>
        <dbReference type="Proteomes" id="UP000694392"/>
    </source>
</evidence>
<keyword evidence="4" id="KW-0158">Chromosome</keyword>
<comment type="function">
    <text evidence="12">Component of the MRN complex, which plays a central role in double-strand break (DSB) repair, DNA recombination, maintenance of telomere integrity and meiosis. The MRN complex is involved in the repair of DNA double-strand breaks (DSBs) via homologous recombination (HR), an error-free mechanism which primarily occurs during S and G2 phases. The complex (1) mediates the end resection of damaged DNA, which generates proper single-stranded DNA, a key initial steps in HR, and is (2) required for the recruitment of other repair factors and efficient activation of ATM and ATR upon DNA damage. The MRN complex possesses single-strand endonuclease activity and double-strand-specific 3'-5' exonuclease activity, which are provided by MRE11, to initiate end resection, which is required for single-strand invasion and recombination. Within the MRN complex, nbn acts as a protein-protein adapter, which specifically recognizes and binds phosphorylated proteins, promoting their recruitment to DNA damage sites. Recruits mre11 and rad50 components of the MRN complex to DSBs in response to DNA damage. Promotes the recruitment of PI3/PI4-kinase family members atm, atr, and probably DNA-PKcs to the DNA damage sites, activating their functions. Mediates the recruitment of phosphorylated rbbp8/CtIP to DSBs, leading to cooperation between the MRN complex and rbbp8/CtIP to initiate end resection.</text>
</comment>
<evidence type="ECO:0000256" key="9">
    <source>
        <dbReference type="ARBA" id="ARBA00023254"/>
    </source>
</evidence>
<keyword evidence="9 12" id="KW-0469">Meiosis</keyword>
<dbReference type="GO" id="GO:0090656">
    <property type="term" value="P:t-circle formation"/>
    <property type="evidence" value="ECO:0007669"/>
    <property type="project" value="Ensembl"/>
</dbReference>
<dbReference type="InterPro" id="IPR016592">
    <property type="entry name" value="Nibrin_met"/>
</dbReference>
<dbReference type="GO" id="GO:0045190">
    <property type="term" value="P:isotype switching"/>
    <property type="evidence" value="ECO:0007669"/>
    <property type="project" value="Ensembl"/>
</dbReference>
<dbReference type="GO" id="GO:0000729">
    <property type="term" value="P:DNA double-strand break processing"/>
    <property type="evidence" value="ECO:0007669"/>
    <property type="project" value="Ensembl"/>
</dbReference>
<evidence type="ECO:0000256" key="5">
    <source>
        <dbReference type="ARBA" id="ARBA00022763"/>
    </source>
</evidence>
<dbReference type="GO" id="GO:0003684">
    <property type="term" value="F:damaged DNA binding"/>
    <property type="evidence" value="ECO:0007669"/>
    <property type="project" value="Ensembl"/>
</dbReference>
<dbReference type="FunFam" id="2.60.200.20:FF:000017">
    <property type="entry name" value="Nibrin"/>
    <property type="match status" value="1"/>
</dbReference>
<dbReference type="AlphaFoldDB" id="A0A8D0GJ27"/>
<reference evidence="15" key="1">
    <citation type="submission" date="2025-08" db="UniProtKB">
        <authorList>
            <consortium name="Ensembl"/>
        </authorList>
    </citation>
    <scope>IDENTIFICATION</scope>
</reference>
<dbReference type="GO" id="GO:0070533">
    <property type="term" value="C:BRCA1-C complex"/>
    <property type="evidence" value="ECO:0007669"/>
    <property type="project" value="Ensembl"/>
</dbReference>
<dbReference type="SMART" id="SM00240">
    <property type="entry name" value="FHA"/>
    <property type="match status" value="1"/>
</dbReference>
<keyword evidence="10 12" id="KW-0131">Cell cycle</keyword>
<protein>
    <recommendedName>
        <fullName evidence="3 12">Nibrin</fullName>
    </recommendedName>
</protein>
<evidence type="ECO:0000259" key="14">
    <source>
        <dbReference type="PROSITE" id="PS50006"/>
    </source>
</evidence>
<dbReference type="PANTHER" id="PTHR12162:SF0">
    <property type="entry name" value="NIBRIN"/>
    <property type="match status" value="1"/>
</dbReference>
<dbReference type="InterPro" id="IPR000253">
    <property type="entry name" value="FHA_dom"/>
</dbReference>
<dbReference type="CDD" id="cd22667">
    <property type="entry name" value="FHA_NBN"/>
    <property type="match status" value="1"/>
</dbReference>
<dbReference type="GO" id="GO:0016605">
    <property type="term" value="C:PML body"/>
    <property type="evidence" value="ECO:0007669"/>
    <property type="project" value="UniProtKB-SubCell"/>
</dbReference>
<name>A0A8D0GJ27_SPHPU</name>
<dbReference type="PROSITE" id="PS50006">
    <property type="entry name" value="FHA_DOMAIN"/>
    <property type="match status" value="1"/>
</dbReference>
<dbReference type="GO" id="GO:0042393">
    <property type="term" value="F:histone binding"/>
    <property type="evidence" value="ECO:0007669"/>
    <property type="project" value="Ensembl"/>
</dbReference>